<evidence type="ECO:0000256" key="2">
    <source>
        <dbReference type="ARBA" id="ARBA00022857"/>
    </source>
</evidence>
<organism evidence="4 5">
    <name type="scientific">Rhynchosporium agropyri</name>
    <dbReference type="NCBI Taxonomy" id="914238"/>
    <lineage>
        <taxon>Eukaryota</taxon>
        <taxon>Fungi</taxon>
        <taxon>Dikarya</taxon>
        <taxon>Ascomycota</taxon>
        <taxon>Pezizomycotina</taxon>
        <taxon>Leotiomycetes</taxon>
        <taxon>Helotiales</taxon>
        <taxon>Ploettnerulaceae</taxon>
        <taxon>Rhynchosporium</taxon>
    </lineage>
</organism>
<evidence type="ECO:0000259" key="3">
    <source>
        <dbReference type="Pfam" id="PF05368"/>
    </source>
</evidence>
<evidence type="ECO:0000313" key="5">
    <source>
        <dbReference type="Proteomes" id="UP000178912"/>
    </source>
</evidence>
<reference evidence="5" key="1">
    <citation type="submission" date="2016-03" db="EMBL/GenBank/DDBJ databases">
        <authorList>
            <person name="Guldener U."/>
        </authorList>
    </citation>
    <scope>NUCLEOTIDE SEQUENCE [LARGE SCALE GENOMIC DNA]</scope>
    <source>
        <strain evidence="5">04CH-RAC-A.6.1</strain>
    </source>
</reference>
<dbReference type="SUPFAM" id="SSF51735">
    <property type="entry name" value="NAD(P)-binding Rossmann-fold domains"/>
    <property type="match status" value="1"/>
</dbReference>
<protein>
    <recommendedName>
        <fullName evidence="3">NmrA-like domain-containing protein</fullName>
    </recommendedName>
</protein>
<dbReference type="Gene3D" id="3.90.25.10">
    <property type="entry name" value="UDP-galactose 4-epimerase, domain 1"/>
    <property type="match status" value="1"/>
</dbReference>
<dbReference type="Gene3D" id="3.40.50.720">
    <property type="entry name" value="NAD(P)-binding Rossmann-like Domain"/>
    <property type="match status" value="1"/>
</dbReference>
<proteinExistence type="inferred from homology"/>
<dbReference type="AlphaFoldDB" id="A0A1E1JXI0"/>
<dbReference type="OrthoDB" id="9997102at2759"/>
<dbReference type="InterPro" id="IPR008030">
    <property type="entry name" value="NmrA-like"/>
</dbReference>
<comment type="similarity">
    <text evidence="1">Belongs to the NmrA-type oxidoreductase family.</text>
</comment>
<evidence type="ECO:0000313" key="4">
    <source>
        <dbReference type="EMBL" id="CZS90587.1"/>
    </source>
</evidence>
<dbReference type="InterPro" id="IPR036291">
    <property type="entry name" value="NAD(P)-bd_dom_sf"/>
</dbReference>
<evidence type="ECO:0000256" key="1">
    <source>
        <dbReference type="ARBA" id="ARBA00006328"/>
    </source>
</evidence>
<name>A0A1E1JXI0_9HELO</name>
<accession>A0A1E1JXI0</accession>
<keyword evidence="2" id="KW-0521">NADP</keyword>
<dbReference type="GO" id="GO:0005634">
    <property type="term" value="C:nucleus"/>
    <property type="evidence" value="ECO:0007669"/>
    <property type="project" value="TreeGrafter"/>
</dbReference>
<dbReference type="PANTHER" id="PTHR42748">
    <property type="entry name" value="NITROGEN METABOLITE REPRESSION PROTEIN NMRA FAMILY MEMBER"/>
    <property type="match status" value="1"/>
</dbReference>
<dbReference type="InterPro" id="IPR051164">
    <property type="entry name" value="NmrA-like_oxidored"/>
</dbReference>
<feature type="domain" description="NmrA-like" evidence="3">
    <location>
        <begin position="3"/>
        <end position="314"/>
    </location>
</feature>
<keyword evidence="5" id="KW-1185">Reference proteome</keyword>
<dbReference type="Proteomes" id="UP000178912">
    <property type="component" value="Unassembled WGS sequence"/>
</dbReference>
<dbReference type="PANTHER" id="PTHR42748:SF7">
    <property type="entry name" value="NMRA LIKE REDOX SENSOR 1-RELATED"/>
    <property type="match status" value="1"/>
</dbReference>
<sequence length="341" mass="37422">MRRNILVTGATGKQGLALIKALLPTTETSSPVGEIQAEQHTYHIYALTRNITSPAAQHLSSSSQNLTVVEGNLDQPDSIRKLFNDAKGDGGIWGVFAVLAFPGLGAEADGEERQGKMLADIALEFNVGCFVYSSAGRSGPECEDRLTLSRLAKRNVERYCVELGERGLKWTILRPGFFVENFGGFIGRITASVLKSGLDADTTVGLIATEDIGNVAASVFRDHEKYRSKFLLVIAEFVTMDQMYASYQRAKGKPMPSIPWVFGKLLLKFNKATQELMEDIKGSHHARTSGQYPSSVAERELALEAYKMKSYEEWLAAGKDGKENQPGWNQVSLAKLLTGKH</sequence>
<dbReference type="Pfam" id="PF05368">
    <property type="entry name" value="NmrA"/>
    <property type="match status" value="1"/>
</dbReference>
<dbReference type="EMBL" id="FJUX01000005">
    <property type="protein sequence ID" value="CZS90587.1"/>
    <property type="molecule type" value="Genomic_DNA"/>
</dbReference>
<gene>
    <name evidence="4" type="ORF">RAG0_01616</name>
</gene>